<dbReference type="InterPro" id="IPR003192">
    <property type="entry name" value="Porin_LamB"/>
</dbReference>
<keyword evidence="3" id="KW-0813">Transport</keyword>
<dbReference type="PANTHER" id="PTHR38762:SF1">
    <property type="entry name" value="CRYPTIC OUTER MEMBRANE PORIN BGLH-RELATED"/>
    <property type="match status" value="1"/>
</dbReference>
<dbReference type="InterPro" id="IPR036998">
    <property type="entry name" value="Porin_LamB_sf"/>
</dbReference>
<dbReference type="EMBL" id="CP093442">
    <property type="protein sequence ID" value="UOF00668.1"/>
    <property type="molecule type" value="Genomic_DNA"/>
</dbReference>
<evidence type="ECO:0000256" key="6">
    <source>
        <dbReference type="ARBA" id="ARBA00023065"/>
    </source>
</evidence>
<gene>
    <name evidence="10" type="ORF">MNR06_13270</name>
</gene>
<dbReference type="PANTHER" id="PTHR38762">
    <property type="entry name" value="CRYPTIC OUTER MEMBRANE PORIN BGLH-RELATED"/>
    <property type="match status" value="1"/>
</dbReference>
<keyword evidence="5" id="KW-0812">Transmembrane</keyword>
<comment type="similarity">
    <text evidence="2">Belongs to the porin LamB (TC 1.B.3) family.</text>
</comment>
<evidence type="ECO:0000256" key="5">
    <source>
        <dbReference type="ARBA" id="ARBA00022692"/>
    </source>
</evidence>
<evidence type="ECO:0000313" key="11">
    <source>
        <dbReference type="Proteomes" id="UP000830116"/>
    </source>
</evidence>
<keyword evidence="7" id="KW-0626">Porin</keyword>
<evidence type="ECO:0000256" key="4">
    <source>
        <dbReference type="ARBA" id="ARBA00022452"/>
    </source>
</evidence>
<keyword evidence="4" id="KW-1134">Transmembrane beta strand</keyword>
<evidence type="ECO:0000256" key="9">
    <source>
        <dbReference type="ARBA" id="ARBA00023237"/>
    </source>
</evidence>
<dbReference type="InterPro" id="IPR050286">
    <property type="entry name" value="G_neg_Bact_CarbUptk_Porin"/>
</dbReference>
<evidence type="ECO:0000256" key="2">
    <source>
        <dbReference type="ARBA" id="ARBA00007055"/>
    </source>
</evidence>
<dbReference type="Proteomes" id="UP000830116">
    <property type="component" value="Chromosome"/>
</dbReference>
<evidence type="ECO:0000313" key="10">
    <source>
        <dbReference type="EMBL" id="UOF00668.1"/>
    </source>
</evidence>
<keyword evidence="8" id="KW-0472">Membrane</keyword>
<dbReference type="RefSeq" id="WP_243536842.1">
    <property type="nucleotide sequence ID" value="NZ_CP093442.1"/>
</dbReference>
<keyword evidence="9" id="KW-0998">Cell outer membrane</keyword>
<proteinExistence type="inferred from homology"/>
<evidence type="ECO:0000256" key="8">
    <source>
        <dbReference type="ARBA" id="ARBA00023136"/>
    </source>
</evidence>
<sequence length="422" mass="47193">MKSLKWFVISLLWVSTSFAIEPEFIGYLRGGTGINLEGGKNNCFYNQGIPGNFMRLGNECEFYTELGITFPHKKADEQDTSYFKTHFRLVAKSPGVRQWESATNSIAQQLEAFITVGGLNEIPGEIWIGKRFYRDADSHIMDWFYYADMSGVGAGIDNLSVGTGKLAVAHLIQGNDDPAITTDNGTPVNQFLDIRYKSVPVMEDQNINFWAVYGFGQESTDGATEYADRSGFVLATRLNGPLYTGNNNFAVLYGTGLMRDFNIYGSSTLPVAQDHLNDAWTVRVVDDWVRDVTDKWAVMFTAAIEHSDSGADTNSIRQMQIIGVRPTYYVTDRFQMVFDAGFSRVNDESEGAAFENRDLSRFTIAPQISFKKSVWGRPVMRFYVAHSTWSESNKSKVAVGPAAAFADKTSGTNVGYQFETWF</sequence>
<organism evidence="10 11">
    <name type="scientific">Bdellovibrio reynosensis</name>
    <dbReference type="NCBI Taxonomy" id="2835041"/>
    <lineage>
        <taxon>Bacteria</taxon>
        <taxon>Pseudomonadati</taxon>
        <taxon>Bdellovibrionota</taxon>
        <taxon>Bdellovibrionia</taxon>
        <taxon>Bdellovibrionales</taxon>
        <taxon>Pseudobdellovibrionaceae</taxon>
        <taxon>Bdellovibrio</taxon>
    </lineage>
</organism>
<evidence type="ECO:0000256" key="3">
    <source>
        <dbReference type="ARBA" id="ARBA00022448"/>
    </source>
</evidence>
<dbReference type="SUPFAM" id="SSF56935">
    <property type="entry name" value="Porins"/>
    <property type="match status" value="1"/>
</dbReference>
<accession>A0ABY4C6S0</accession>
<reference evidence="10" key="1">
    <citation type="submission" date="2022-03" db="EMBL/GenBank/DDBJ databases">
        <title>Genome Identification and Characterization of new species Bdellovibrio reynosense LBG001 sp. nov. from a Mexico soil sample.</title>
        <authorList>
            <person name="Camilli A."/>
            <person name="Ajao Y."/>
            <person name="Guo X."/>
        </authorList>
    </citation>
    <scope>NUCLEOTIDE SEQUENCE</scope>
    <source>
        <strain evidence="10">LBG001</strain>
    </source>
</reference>
<keyword evidence="11" id="KW-1185">Reference proteome</keyword>
<evidence type="ECO:0000256" key="1">
    <source>
        <dbReference type="ARBA" id="ARBA00004571"/>
    </source>
</evidence>
<evidence type="ECO:0000256" key="7">
    <source>
        <dbReference type="ARBA" id="ARBA00023114"/>
    </source>
</evidence>
<dbReference type="Pfam" id="PF02264">
    <property type="entry name" value="LamB"/>
    <property type="match status" value="1"/>
</dbReference>
<dbReference type="Gene3D" id="2.40.170.10">
    <property type="entry name" value="Porin, LamB type"/>
    <property type="match status" value="1"/>
</dbReference>
<keyword evidence="6" id="KW-0406">Ion transport</keyword>
<name>A0ABY4C6S0_9BACT</name>
<comment type="subcellular location">
    <subcellularLocation>
        <location evidence="1">Cell outer membrane</location>
        <topology evidence="1">Multi-pass membrane protein</topology>
    </subcellularLocation>
</comment>
<protein>
    <submittedName>
        <fullName evidence="10">Carbohydrate porin</fullName>
    </submittedName>
</protein>